<dbReference type="EMBL" id="PNGT01000004">
    <property type="protein sequence ID" value="PMC52512.1"/>
    <property type="molecule type" value="Genomic_DNA"/>
</dbReference>
<gene>
    <name evidence="1" type="ORF">CJ218_05110</name>
    <name evidence="2" type="ORF">FOC50_03850</name>
</gene>
<reference evidence="2 4" key="2">
    <citation type="submission" date="2019-11" db="EMBL/GenBank/DDBJ databases">
        <title>FDA dAtabase for Regulatory Grade micrObial Sequences (FDA-ARGOS): Supporting development and validation of Infectious Disease Dx tests.</title>
        <authorList>
            <person name="Turner S."/>
            <person name="Byrd R."/>
            <person name="Tallon L."/>
            <person name="Sadzewicz L."/>
            <person name="Vavikolanu K."/>
            <person name="Mehta A."/>
            <person name="Aluvathingal J."/>
            <person name="Nadendla S."/>
            <person name="Myers T."/>
            <person name="Yan Y."/>
            <person name="Sichtig H."/>
        </authorList>
    </citation>
    <scope>NUCLEOTIDE SEQUENCE [LARGE SCALE GENOMIC DNA]</scope>
    <source>
        <strain evidence="2 4">FDAARGOS_742</strain>
    </source>
</reference>
<evidence type="ECO:0000313" key="1">
    <source>
        <dbReference type="EMBL" id="PMC52512.1"/>
    </source>
</evidence>
<sequence>MYEYHALIKEDGQYKIIWSRDGKSFEYEISETLANKSRKSSKDALEVMFYVEHNRWPQKGELDNYHQVKVKTYRGSLFTIYVEDDKYEIGFESEHGHMNLGDEKFPITKELKEKAFKSYEDAEAVMWYALTGAWLSDGKEEVFRRFFRRFPKFILVNPEKYKGLFSEEEYEHILTVAKETEEKETEEARESIRKKFVKSLS</sequence>
<accession>A0A2N6SEY9</accession>
<evidence type="ECO:0000313" key="2">
    <source>
        <dbReference type="EMBL" id="QGS08346.1"/>
    </source>
</evidence>
<evidence type="ECO:0000313" key="3">
    <source>
        <dbReference type="Proteomes" id="UP000235670"/>
    </source>
</evidence>
<dbReference type="AlphaFoldDB" id="A0A2N6SEY9"/>
<dbReference type="Proteomes" id="UP000427636">
    <property type="component" value="Chromosome"/>
</dbReference>
<organism evidence="1 3">
    <name type="scientific">Gemella sanguinis</name>
    <dbReference type="NCBI Taxonomy" id="84135"/>
    <lineage>
        <taxon>Bacteria</taxon>
        <taxon>Bacillati</taxon>
        <taxon>Bacillota</taxon>
        <taxon>Bacilli</taxon>
        <taxon>Bacillales</taxon>
        <taxon>Gemellaceae</taxon>
        <taxon>Gemella</taxon>
    </lineage>
</organism>
<keyword evidence="4" id="KW-1185">Reference proteome</keyword>
<dbReference type="OrthoDB" id="2678546at2"/>
<proteinExistence type="predicted"/>
<reference evidence="1 3" key="1">
    <citation type="submission" date="2017-09" db="EMBL/GenBank/DDBJ databases">
        <title>Bacterial strain isolated from the female urinary microbiota.</title>
        <authorList>
            <person name="Thomas-White K."/>
            <person name="Kumar N."/>
            <person name="Forster S."/>
            <person name="Putonti C."/>
            <person name="Lawley T."/>
            <person name="Wolfe A.J."/>
        </authorList>
    </citation>
    <scope>NUCLEOTIDE SEQUENCE [LARGE SCALE GENOMIC DNA]</scope>
    <source>
        <strain evidence="1 3">UMB0186</strain>
    </source>
</reference>
<dbReference type="Proteomes" id="UP000235670">
    <property type="component" value="Unassembled WGS sequence"/>
</dbReference>
<protein>
    <submittedName>
        <fullName evidence="1">Uncharacterized protein</fullName>
    </submittedName>
</protein>
<name>A0A2N6SEY9_9BACL</name>
<dbReference type="EMBL" id="CP046313">
    <property type="protein sequence ID" value="QGS08346.1"/>
    <property type="molecule type" value="Genomic_DNA"/>
</dbReference>
<evidence type="ECO:0000313" key="4">
    <source>
        <dbReference type="Proteomes" id="UP000427636"/>
    </source>
</evidence>